<feature type="non-terminal residue" evidence="2">
    <location>
        <position position="1"/>
    </location>
</feature>
<comment type="caution">
    <text evidence="2">The sequence shown here is derived from an EMBL/GenBank/DDBJ whole genome shotgun (WGS) entry which is preliminary data.</text>
</comment>
<evidence type="ECO:0000313" key="2">
    <source>
        <dbReference type="EMBL" id="MED6253201.1"/>
    </source>
</evidence>
<feature type="region of interest" description="Disordered" evidence="1">
    <location>
        <begin position="51"/>
        <end position="72"/>
    </location>
</feature>
<dbReference type="Proteomes" id="UP001345963">
    <property type="component" value="Unassembled WGS sequence"/>
</dbReference>
<evidence type="ECO:0000313" key="3">
    <source>
        <dbReference type="Proteomes" id="UP001345963"/>
    </source>
</evidence>
<accession>A0ABU7BTB1</accession>
<protein>
    <submittedName>
        <fullName evidence="2">Uncharacterized protein</fullName>
    </submittedName>
</protein>
<sequence>IRVDGIPPPAQNALLYETVTVVEGKPILRDMVFSPYHQYIYLLSDRQVRAPAEGPPDGLQYEEDNESNMNSTARLQTTAQTNPGSDLRSFELSNMSQMNPTFAAAATSASMFCSEEVQQLSLPVQPPPNKHTPTPWFCSLLEVPRLENMEIIE</sequence>
<gene>
    <name evidence="2" type="ORF">ATANTOWER_024109</name>
</gene>
<dbReference type="InterPro" id="IPR015943">
    <property type="entry name" value="WD40/YVTN_repeat-like_dom_sf"/>
</dbReference>
<reference evidence="2 3" key="1">
    <citation type="submission" date="2021-07" db="EMBL/GenBank/DDBJ databases">
        <authorList>
            <person name="Palmer J.M."/>
        </authorList>
    </citation>
    <scope>NUCLEOTIDE SEQUENCE [LARGE SCALE GENOMIC DNA]</scope>
    <source>
        <strain evidence="2 3">AT_MEX2019</strain>
        <tissue evidence="2">Muscle</tissue>
    </source>
</reference>
<dbReference type="Gene3D" id="2.130.10.10">
    <property type="entry name" value="YVTN repeat-like/Quinoprotein amine dehydrogenase"/>
    <property type="match status" value="1"/>
</dbReference>
<organism evidence="2 3">
    <name type="scientific">Ataeniobius toweri</name>
    <dbReference type="NCBI Taxonomy" id="208326"/>
    <lineage>
        <taxon>Eukaryota</taxon>
        <taxon>Metazoa</taxon>
        <taxon>Chordata</taxon>
        <taxon>Craniata</taxon>
        <taxon>Vertebrata</taxon>
        <taxon>Euteleostomi</taxon>
        <taxon>Actinopterygii</taxon>
        <taxon>Neopterygii</taxon>
        <taxon>Teleostei</taxon>
        <taxon>Neoteleostei</taxon>
        <taxon>Acanthomorphata</taxon>
        <taxon>Ovalentaria</taxon>
        <taxon>Atherinomorphae</taxon>
        <taxon>Cyprinodontiformes</taxon>
        <taxon>Goodeidae</taxon>
        <taxon>Ataeniobius</taxon>
    </lineage>
</organism>
<proteinExistence type="predicted"/>
<name>A0ABU7BTB1_9TELE</name>
<keyword evidence="3" id="KW-1185">Reference proteome</keyword>
<evidence type="ECO:0000256" key="1">
    <source>
        <dbReference type="SAM" id="MobiDB-lite"/>
    </source>
</evidence>
<dbReference type="EMBL" id="JAHUTI010064440">
    <property type="protein sequence ID" value="MED6253201.1"/>
    <property type="molecule type" value="Genomic_DNA"/>
</dbReference>